<gene>
    <name evidence="2" type="ORF">HMPREF9449_00523</name>
</gene>
<dbReference type="Pfam" id="PF18998">
    <property type="entry name" value="Flg_new_2"/>
    <property type="match status" value="1"/>
</dbReference>
<organism evidence="2 3">
    <name type="scientific">Odoribacter laneus YIT 12061</name>
    <dbReference type="NCBI Taxonomy" id="742817"/>
    <lineage>
        <taxon>Bacteria</taxon>
        <taxon>Pseudomonadati</taxon>
        <taxon>Bacteroidota</taxon>
        <taxon>Bacteroidia</taxon>
        <taxon>Bacteroidales</taxon>
        <taxon>Odoribacteraceae</taxon>
        <taxon>Odoribacter</taxon>
    </lineage>
</organism>
<reference evidence="2 3" key="1">
    <citation type="submission" date="2012-01" db="EMBL/GenBank/DDBJ databases">
        <title>The Genome Sequence of Odoribacter laneus YIT 12061.</title>
        <authorList>
            <consortium name="The Broad Institute Genome Sequencing Platform"/>
            <person name="Earl A."/>
            <person name="Ward D."/>
            <person name="Feldgarden M."/>
            <person name="Gevers D."/>
            <person name="Morotomi M."/>
            <person name="Young S.K."/>
            <person name="Zeng Q."/>
            <person name="Gargeya S."/>
            <person name="Fitzgerald M."/>
            <person name="Haas B."/>
            <person name="Abouelleil A."/>
            <person name="Alvarado L."/>
            <person name="Arachchi H.M."/>
            <person name="Berlin A."/>
            <person name="Chapman S.B."/>
            <person name="Gearin G."/>
            <person name="Goldberg J."/>
            <person name="Griggs A."/>
            <person name="Gujja S."/>
            <person name="Hansen M."/>
            <person name="Heiman D."/>
            <person name="Howarth C."/>
            <person name="Larimer J."/>
            <person name="Lui A."/>
            <person name="MacDonald P.J.P."/>
            <person name="McCowen C."/>
            <person name="Montmayeur A."/>
            <person name="Murphy C."/>
            <person name="Neiman D."/>
            <person name="Pearson M."/>
            <person name="Priest M."/>
            <person name="Roberts A."/>
            <person name="Saif S."/>
            <person name="Shea T."/>
            <person name="Sisk P."/>
            <person name="Stolte C."/>
            <person name="Sykes S."/>
            <person name="Wortman J."/>
            <person name="Nusbaum C."/>
            <person name="Birren B."/>
        </authorList>
    </citation>
    <scope>NUCLEOTIDE SEQUENCE [LARGE SCALE GENOMIC DNA]</scope>
    <source>
        <strain evidence="2 3">YIT 12061</strain>
    </source>
</reference>
<comment type="caution">
    <text evidence="2">The sequence shown here is derived from an EMBL/GenBank/DDBJ whole genome shotgun (WGS) entry which is preliminary data.</text>
</comment>
<proteinExistence type="predicted"/>
<feature type="domain" description="Bacterial repeat" evidence="1">
    <location>
        <begin position="275"/>
        <end position="349"/>
    </location>
</feature>
<dbReference type="GeneID" id="98068172"/>
<dbReference type="InterPro" id="IPR025049">
    <property type="entry name" value="Mfa-like_1"/>
</dbReference>
<dbReference type="HOGENOM" id="CLU_782642_0_0_10"/>
<dbReference type="CDD" id="cd13120">
    <property type="entry name" value="BF2867_like_N"/>
    <property type="match status" value="1"/>
</dbReference>
<accession>H1DE37</accession>
<keyword evidence="3" id="KW-1185">Reference proteome</keyword>
<dbReference type="Pfam" id="PF13149">
    <property type="entry name" value="Mfa_like_1"/>
    <property type="match status" value="1"/>
</dbReference>
<evidence type="ECO:0000313" key="3">
    <source>
        <dbReference type="Proteomes" id="UP000004892"/>
    </source>
</evidence>
<dbReference type="InterPro" id="IPR044060">
    <property type="entry name" value="Bacterial_rp_domain"/>
</dbReference>
<dbReference type="eggNOG" id="ENOG502ZGBG">
    <property type="taxonomic scope" value="Bacteria"/>
</dbReference>
<dbReference type="InterPro" id="IPR042278">
    <property type="entry name" value="Mfa-like_1_N"/>
</dbReference>
<dbReference type="PATRIC" id="fig|742817.3.peg.557"/>
<name>H1DE37_9BACT</name>
<evidence type="ECO:0000259" key="1">
    <source>
        <dbReference type="Pfam" id="PF18998"/>
    </source>
</evidence>
<dbReference type="Proteomes" id="UP000004892">
    <property type="component" value="Unassembled WGS sequence"/>
</dbReference>
<sequence length="354" mass="40103">MKRLIYPFCLFLAISGCKENRLNEKETRKAATFFVAPNTPTRATDTSFESGDEIGIFAIERLSPDIPGLLNTASYAINRRYRIDYNGNLLPVSKEDEISLSRIDYYDIYAYYPYTEKNYDPQAIDFKLDYQQNSMVKYKQHDVMFAKALGIWGNTSSIGLNFSRKMAAVDFQLRKEQGIQIHSVSLSSAYCNCRGNLATGTVEATGKKYTINMYPLQETTNTYTFRALLPEQILPASTQLYMTANSNDHSLPFQTVTDVPLTSGTTSMFPAEMMYRVFVKQRGSGRVSGAGIYKHGEIVTIAAIPAPGYQLEGWYYTPDGIWSEELPRVSTELNYSFPVTKYSRFIANFIPKEI</sequence>
<dbReference type="PROSITE" id="PS51257">
    <property type="entry name" value="PROKAR_LIPOPROTEIN"/>
    <property type="match status" value="1"/>
</dbReference>
<protein>
    <recommendedName>
        <fullName evidence="1">Bacterial repeat domain-containing protein</fullName>
    </recommendedName>
</protein>
<dbReference type="RefSeq" id="WP_009135677.1">
    <property type="nucleotide sequence ID" value="NZ_JH594596.1"/>
</dbReference>
<dbReference type="Gene3D" id="2.60.40.2620">
    <property type="entry name" value="Fimbrillin-like"/>
    <property type="match status" value="1"/>
</dbReference>
<dbReference type="STRING" id="742817.HMPREF9449_00523"/>
<dbReference type="AlphaFoldDB" id="H1DE37"/>
<evidence type="ECO:0000313" key="2">
    <source>
        <dbReference type="EMBL" id="EHP50834.1"/>
    </source>
</evidence>
<dbReference type="EMBL" id="ADMC01000005">
    <property type="protein sequence ID" value="EHP50834.1"/>
    <property type="molecule type" value="Genomic_DNA"/>
</dbReference>